<keyword evidence="1" id="KW-0677">Repeat</keyword>
<dbReference type="AlphaFoldDB" id="A0A8J4V0F1"/>
<dbReference type="PRINTS" id="PR01415">
    <property type="entry name" value="ANKYRIN"/>
</dbReference>
<sequence length="168" mass="18601">MEASSETTTNALPQLHEAVINGDFKTVKEMIDSGKYNLEEEDFGGLHPLHFAARMGNIQIGEYLLDKGANINAENNFGSTPLHEAVRRGEVEFVKFLISRKVDLSIGDIDDNTPLHLAVMCEDGELIPMLLEAGAPLDAKNKDDDTPIQVTEDKEIIDYINAFSQLKK</sequence>
<dbReference type="PROSITE" id="PS50297">
    <property type="entry name" value="ANK_REP_REGION"/>
    <property type="match status" value="3"/>
</dbReference>
<feature type="repeat" description="ANK" evidence="3">
    <location>
        <begin position="44"/>
        <end position="76"/>
    </location>
</feature>
<protein>
    <recommendedName>
        <fullName evidence="6">Ankyrin repeat-containing protein</fullName>
    </recommendedName>
</protein>
<evidence type="ECO:0000313" key="5">
    <source>
        <dbReference type="Proteomes" id="UP000695562"/>
    </source>
</evidence>
<keyword evidence="2 3" id="KW-0040">ANK repeat</keyword>
<dbReference type="SMART" id="SM00248">
    <property type="entry name" value="ANK"/>
    <property type="match status" value="4"/>
</dbReference>
<dbReference type="OrthoDB" id="15055at2759"/>
<proteinExistence type="predicted"/>
<reference evidence="4" key="1">
    <citation type="submission" date="2020-01" db="EMBL/GenBank/DDBJ databases">
        <title>Development of genomics and gene disruption for Polysphondylium violaceum indicates a role for the polyketide synthase stlB in stalk morphogenesis.</title>
        <authorList>
            <person name="Narita B."/>
            <person name="Kawabe Y."/>
            <person name="Kin K."/>
            <person name="Saito T."/>
            <person name="Gibbs R."/>
            <person name="Kuspa A."/>
            <person name="Muzny D."/>
            <person name="Queller D."/>
            <person name="Richards S."/>
            <person name="Strassman J."/>
            <person name="Sucgang R."/>
            <person name="Worley K."/>
            <person name="Schaap P."/>
        </authorList>
    </citation>
    <scope>NUCLEOTIDE SEQUENCE</scope>
    <source>
        <strain evidence="4">QSvi11</strain>
    </source>
</reference>
<evidence type="ECO:0000256" key="2">
    <source>
        <dbReference type="ARBA" id="ARBA00023043"/>
    </source>
</evidence>
<dbReference type="InterPro" id="IPR036770">
    <property type="entry name" value="Ankyrin_rpt-contain_sf"/>
</dbReference>
<dbReference type="SUPFAM" id="SSF48403">
    <property type="entry name" value="Ankyrin repeat"/>
    <property type="match status" value="1"/>
</dbReference>
<dbReference type="Gene3D" id="1.25.40.20">
    <property type="entry name" value="Ankyrin repeat-containing domain"/>
    <property type="match status" value="1"/>
</dbReference>
<dbReference type="Proteomes" id="UP000695562">
    <property type="component" value="Unassembled WGS sequence"/>
</dbReference>
<evidence type="ECO:0000256" key="1">
    <source>
        <dbReference type="ARBA" id="ARBA00022737"/>
    </source>
</evidence>
<dbReference type="Pfam" id="PF12796">
    <property type="entry name" value="Ank_2"/>
    <property type="match status" value="1"/>
</dbReference>
<accession>A0A8J4V0F1</accession>
<comment type="caution">
    <text evidence="4">The sequence shown here is derived from an EMBL/GenBank/DDBJ whole genome shotgun (WGS) entry which is preliminary data.</text>
</comment>
<name>A0A8J4V0F1_9MYCE</name>
<dbReference type="GO" id="GO:0085020">
    <property type="term" value="P:protein K6-linked ubiquitination"/>
    <property type="evidence" value="ECO:0007669"/>
    <property type="project" value="TreeGrafter"/>
</dbReference>
<gene>
    <name evidence="4" type="ORF">CYY_003113</name>
</gene>
<dbReference type="Pfam" id="PF13637">
    <property type="entry name" value="Ank_4"/>
    <property type="match status" value="1"/>
</dbReference>
<organism evidence="4 5">
    <name type="scientific">Polysphondylium violaceum</name>
    <dbReference type="NCBI Taxonomy" id="133409"/>
    <lineage>
        <taxon>Eukaryota</taxon>
        <taxon>Amoebozoa</taxon>
        <taxon>Evosea</taxon>
        <taxon>Eumycetozoa</taxon>
        <taxon>Dictyostelia</taxon>
        <taxon>Dictyosteliales</taxon>
        <taxon>Dictyosteliaceae</taxon>
        <taxon>Polysphondylium</taxon>
    </lineage>
</organism>
<dbReference type="PANTHER" id="PTHR24171">
    <property type="entry name" value="ANKYRIN REPEAT DOMAIN-CONTAINING PROTEIN 39-RELATED"/>
    <property type="match status" value="1"/>
</dbReference>
<dbReference type="EMBL" id="AJWJ01000094">
    <property type="protein sequence ID" value="KAF2075570.1"/>
    <property type="molecule type" value="Genomic_DNA"/>
</dbReference>
<evidence type="ECO:0000313" key="4">
    <source>
        <dbReference type="EMBL" id="KAF2075570.1"/>
    </source>
</evidence>
<evidence type="ECO:0000256" key="3">
    <source>
        <dbReference type="PROSITE-ProRule" id="PRU00023"/>
    </source>
</evidence>
<dbReference type="InterPro" id="IPR002110">
    <property type="entry name" value="Ankyrin_rpt"/>
</dbReference>
<feature type="repeat" description="ANK" evidence="3">
    <location>
        <begin position="110"/>
        <end position="142"/>
    </location>
</feature>
<evidence type="ECO:0008006" key="6">
    <source>
        <dbReference type="Google" id="ProtNLM"/>
    </source>
</evidence>
<keyword evidence="5" id="KW-1185">Reference proteome</keyword>
<dbReference type="GO" id="GO:0004842">
    <property type="term" value="F:ubiquitin-protein transferase activity"/>
    <property type="evidence" value="ECO:0007669"/>
    <property type="project" value="TreeGrafter"/>
</dbReference>
<feature type="repeat" description="ANK" evidence="3">
    <location>
        <begin position="77"/>
        <end position="109"/>
    </location>
</feature>
<dbReference type="PROSITE" id="PS50088">
    <property type="entry name" value="ANK_REPEAT"/>
    <property type="match status" value="3"/>
</dbReference>